<keyword evidence="1 5" id="KW-0489">Methyltransferase</keyword>
<evidence type="ECO:0000256" key="2">
    <source>
        <dbReference type="ARBA" id="ARBA00022679"/>
    </source>
</evidence>
<dbReference type="RefSeq" id="WP_133465335.1">
    <property type="nucleotide sequence ID" value="NZ_SNWI01000005.1"/>
</dbReference>
<evidence type="ECO:0000313" key="6">
    <source>
        <dbReference type="Proteomes" id="UP000294848"/>
    </source>
</evidence>
<evidence type="ECO:0000256" key="1">
    <source>
        <dbReference type="ARBA" id="ARBA00022603"/>
    </source>
</evidence>
<evidence type="ECO:0000259" key="4">
    <source>
        <dbReference type="Pfam" id="PF08241"/>
    </source>
</evidence>
<dbReference type="Pfam" id="PF08241">
    <property type="entry name" value="Methyltransf_11"/>
    <property type="match status" value="1"/>
</dbReference>
<dbReference type="InterPro" id="IPR050447">
    <property type="entry name" value="Erg6_SMT_methyltransf"/>
</dbReference>
<dbReference type="SUPFAM" id="SSF53335">
    <property type="entry name" value="S-adenosyl-L-methionine-dependent methyltransferases"/>
    <property type="match status" value="1"/>
</dbReference>
<name>A0A4R6H2D2_9BACT</name>
<dbReference type="AlphaFoldDB" id="A0A4R6H2D2"/>
<dbReference type="Proteomes" id="UP000294848">
    <property type="component" value="Unassembled WGS sequence"/>
</dbReference>
<evidence type="ECO:0000256" key="3">
    <source>
        <dbReference type="ARBA" id="ARBA00022691"/>
    </source>
</evidence>
<dbReference type="InterPro" id="IPR023576">
    <property type="entry name" value="UbiE/COQ5_MeTrFase_CS"/>
</dbReference>
<dbReference type="GO" id="GO:0016126">
    <property type="term" value="P:sterol biosynthetic process"/>
    <property type="evidence" value="ECO:0007669"/>
    <property type="project" value="TreeGrafter"/>
</dbReference>
<dbReference type="CDD" id="cd02440">
    <property type="entry name" value="AdoMet_MTases"/>
    <property type="match status" value="1"/>
</dbReference>
<dbReference type="GO" id="GO:0003838">
    <property type="term" value="F:sterol 24-C-methyltransferase activity"/>
    <property type="evidence" value="ECO:0007669"/>
    <property type="project" value="TreeGrafter"/>
</dbReference>
<dbReference type="InterPro" id="IPR013216">
    <property type="entry name" value="Methyltransf_11"/>
</dbReference>
<dbReference type="Gene3D" id="3.40.50.150">
    <property type="entry name" value="Vaccinia Virus protein VP39"/>
    <property type="match status" value="1"/>
</dbReference>
<dbReference type="PROSITE" id="PS01184">
    <property type="entry name" value="UBIE_2"/>
    <property type="match status" value="1"/>
</dbReference>
<dbReference type="PANTHER" id="PTHR44068">
    <property type="entry name" value="ZGC:194242"/>
    <property type="match status" value="1"/>
</dbReference>
<reference evidence="5 6" key="1">
    <citation type="submission" date="2019-03" db="EMBL/GenBank/DDBJ databases">
        <title>Freshwater and sediment microbial communities from various areas in North America, analyzing microbe dynamics in response to fracking.</title>
        <authorList>
            <person name="Lamendella R."/>
        </authorList>
    </citation>
    <scope>NUCLEOTIDE SEQUENCE [LARGE SCALE GENOMIC DNA]</scope>
    <source>
        <strain evidence="5 6">114D</strain>
    </source>
</reference>
<keyword evidence="2 5" id="KW-0808">Transferase</keyword>
<evidence type="ECO:0000313" key="5">
    <source>
        <dbReference type="EMBL" id="TDO01435.1"/>
    </source>
</evidence>
<dbReference type="OrthoDB" id="9770553at2"/>
<proteinExistence type="predicted"/>
<dbReference type="PANTHER" id="PTHR44068:SF1">
    <property type="entry name" value="HYPOTHETICAL LOC100005854"/>
    <property type="match status" value="1"/>
</dbReference>
<comment type="caution">
    <text evidence="5">The sequence shown here is derived from an EMBL/GenBank/DDBJ whole genome shotgun (WGS) entry which is preliminary data.</text>
</comment>
<accession>A0A4R6H2D2</accession>
<dbReference type="GO" id="GO:0032259">
    <property type="term" value="P:methylation"/>
    <property type="evidence" value="ECO:0007669"/>
    <property type="project" value="UniProtKB-KW"/>
</dbReference>
<dbReference type="EMBL" id="SNWI01000005">
    <property type="protein sequence ID" value="TDO01435.1"/>
    <property type="molecule type" value="Genomic_DNA"/>
</dbReference>
<dbReference type="InterPro" id="IPR029063">
    <property type="entry name" value="SAM-dependent_MTases_sf"/>
</dbReference>
<keyword evidence="3" id="KW-0949">S-adenosyl-L-methionine</keyword>
<gene>
    <name evidence="5" type="ORF">DET52_105294</name>
</gene>
<organism evidence="5 6">
    <name type="scientific">Sunxiuqinia elliptica</name>
    <dbReference type="NCBI Taxonomy" id="655355"/>
    <lineage>
        <taxon>Bacteria</taxon>
        <taxon>Pseudomonadati</taxon>
        <taxon>Bacteroidota</taxon>
        <taxon>Bacteroidia</taxon>
        <taxon>Marinilabiliales</taxon>
        <taxon>Prolixibacteraceae</taxon>
        <taxon>Sunxiuqinia</taxon>
    </lineage>
</organism>
<sequence>MKEKLKNVFFKFWYWYVNIVDKNAEVIFMNYGYSKDNQKIELDENDEKNRYSIQLYHLVATGAEIKGKDILEVGCGRGGGLSYINRTFAPNSAIGIDLNKKAIKFCNKKYSSEKIKFFQADAQKLNFEDNAFDVVINIESSHRYSQVDVFLNEVYRVLKPGGVILFADFGNQEDLKKLNAHLKNLDFKRLKNGIITENVVEALKLSTPNREELVRRLLPKFLQNLGRNFAAIEGTTTYNKFLTGEFEYVFYALMK</sequence>
<protein>
    <submittedName>
        <fullName evidence="5">Methyltransferase family protein</fullName>
    </submittedName>
</protein>
<feature type="domain" description="Methyltransferase type 11" evidence="4">
    <location>
        <begin position="71"/>
        <end position="166"/>
    </location>
</feature>